<reference evidence="1 2" key="1">
    <citation type="journal article" date="2010" name="Nature">
        <title>Genome sequence of the palaeopolyploid soybean.</title>
        <authorList>
            <person name="Schmutz J."/>
            <person name="Cannon S.B."/>
            <person name="Schlueter J."/>
            <person name="Ma J."/>
            <person name="Mitros T."/>
            <person name="Nelson W."/>
            <person name="Hyten D.L."/>
            <person name="Song Q."/>
            <person name="Thelen J.J."/>
            <person name="Cheng J."/>
            <person name="Xu D."/>
            <person name="Hellsten U."/>
            <person name="May G.D."/>
            <person name="Yu Y."/>
            <person name="Sakurai T."/>
            <person name="Umezawa T."/>
            <person name="Bhattacharyya M.K."/>
            <person name="Sandhu D."/>
            <person name="Valliyodan B."/>
            <person name="Lindquist E."/>
            <person name="Peto M."/>
            <person name="Grant D."/>
            <person name="Shu S."/>
            <person name="Goodstein D."/>
            <person name="Barry K."/>
            <person name="Futrell-Griggs M."/>
            <person name="Abernathy B."/>
            <person name="Du J."/>
            <person name="Tian Z."/>
            <person name="Zhu L."/>
            <person name="Gill N."/>
            <person name="Joshi T."/>
            <person name="Libault M."/>
            <person name="Sethuraman A."/>
            <person name="Zhang X.-C."/>
            <person name="Shinozaki K."/>
            <person name="Nguyen H.T."/>
            <person name="Wing R.A."/>
            <person name="Cregan P."/>
            <person name="Specht J."/>
            <person name="Grimwood J."/>
            <person name="Rokhsar D."/>
            <person name="Stacey G."/>
            <person name="Shoemaker R.C."/>
            <person name="Jackson S.A."/>
        </authorList>
    </citation>
    <scope>NUCLEOTIDE SEQUENCE</scope>
    <source>
        <strain evidence="2">cv. Williams 82</strain>
        <tissue evidence="1">Callus</tissue>
    </source>
</reference>
<name>A0A0R0GBT7_SOYBN</name>
<proteinExistence type="predicted"/>
<dbReference type="OMA" id="TERMGKW"/>
<organism evidence="1">
    <name type="scientific">Glycine max</name>
    <name type="common">Soybean</name>
    <name type="synonym">Glycine hispida</name>
    <dbReference type="NCBI Taxonomy" id="3847"/>
    <lineage>
        <taxon>Eukaryota</taxon>
        <taxon>Viridiplantae</taxon>
        <taxon>Streptophyta</taxon>
        <taxon>Embryophyta</taxon>
        <taxon>Tracheophyta</taxon>
        <taxon>Spermatophyta</taxon>
        <taxon>Magnoliopsida</taxon>
        <taxon>eudicotyledons</taxon>
        <taxon>Gunneridae</taxon>
        <taxon>Pentapetalae</taxon>
        <taxon>rosids</taxon>
        <taxon>fabids</taxon>
        <taxon>Fabales</taxon>
        <taxon>Fabaceae</taxon>
        <taxon>Papilionoideae</taxon>
        <taxon>50 kb inversion clade</taxon>
        <taxon>NPAAA clade</taxon>
        <taxon>indigoferoid/millettioid clade</taxon>
        <taxon>Phaseoleae</taxon>
        <taxon>Glycine</taxon>
        <taxon>Glycine subgen. Soja</taxon>
    </lineage>
</organism>
<evidence type="ECO:0000313" key="2">
    <source>
        <dbReference type="EnsemblPlants" id="KRH12776"/>
    </source>
</evidence>
<evidence type="ECO:0000313" key="1">
    <source>
        <dbReference type="EMBL" id="KRH12776.1"/>
    </source>
</evidence>
<evidence type="ECO:0000313" key="3">
    <source>
        <dbReference type="Proteomes" id="UP000008827"/>
    </source>
</evidence>
<dbReference type="PANTHER" id="PTHR48475">
    <property type="entry name" value="RIBONUCLEASE H"/>
    <property type="match status" value="1"/>
</dbReference>
<evidence type="ECO:0008006" key="4">
    <source>
        <dbReference type="Google" id="ProtNLM"/>
    </source>
</evidence>
<dbReference type="PANTHER" id="PTHR48475:SF2">
    <property type="entry name" value="RIBONUCLEASE H"/>
    <property type="match status" value="1"/>
</dbReference>
<sequence>MIEKKDHLIMQVLRNPKLAGKMVVWSVELSEFDLQYEPRGPMKTQFMAEFLIEFAGSVQATPDWWNLYVDGASNVKGSEAGIILEGPNNITLE</sequence>
<dbReference type="EMBL" id="CM000848">
    <property type="protein sequence ID" value="KRH12776.1"/>
    <property type="molecule type" value="Genomic_DNA"/>
</dbReference>
<dbReference type="EnsemblPlants" id="KRH12776">
    <property type="protein sequence ID" value="KRH12776"/>
    <property type="gene ID" value="GLYMA_15G193600"/>
</dbReference>
<dbReference type="Gramene" id="KRH12776">
    <property type="protein sequence ID" value="KRH12776"/>
    <property type="gene ID" value="GLYMA_15G193600"/>
</dbReference>
<reference evidence="2" key="2">
    <citation type="submission" date="2018-02" db="UniProtKB">
        <authorList>
            <consortium name="EnsemblPlants"/>
        </authorList>
    </citation>
    <scope>IDENTIFICATION</scope>
    <source>
        <strain evidence="2">Williams 82</strain>
    </source>
</reference>
<dbReference type="InParanoid" id="A0A0R0GBT7"/>
<reference evidence="1" key="3">
    <citation type="submission" date="2018-07" db="EMBL/GenBank/DDBJ databases">
        <title>WGS assembly of Glycine max.</title>
        <authorList>
            <person name="Schmutz J."/>
            <person name="Cannon S."/>
            <person name="Schlueter J."/>
            <person name="Ma J."/>
            <person name="Mitros T."/>
            <person name="Nelson W."/>
            <person name="Hyten D."/>
            <person name="Song Q."/>
            <person name="Thelen J."/>
            <person name="Cheng J."/>
            <person name="Xu D."/>
            <person name="Hellsten U."/>
            <person name="May G."/>
            <person name="Yu Y."/>
            <person name="Sakurai T."/>
            <person name="Umezawa T."/>
            <person name="Bhattacharyya M."/>
            <person name="Sandhu D."/>
            <person name="Valliyodan B."/>
            <person name="Lindquist E."/>
            <person name="Peto M."/>
            <person name="Grant D."/>
            <person name="Shu S."/>
            <person name="Goodstein D."/>
            <person name="Barry K."/>
            <person name="Futrell-Griggs M."/>
            <person name="Abernathy B."/>
            <person name="Du J."/>
            <person name="Tian Z."/>
            <person name="Zhu L."/>
            <person name="Gill N."/>
            <person name="Joshi T."/>
            <person name="Libault M."/>
            <person name="Sethuraman A."/>
            <person name="Zhang X."/>
            <person name="Shinozaki K."/>
            <person name="Nguyen H."/>
            <person name="Wing R."/>
            <person name="Cregan P."/>
            <person name="Specht J."/>
            <person name="Grimwood J."/>
            <person name="Rokhsar D."/>
            <person name="Stacey G."/>
            <person name="Shoemaker R."/>
            <person name="Jackson S."/>
        </authorList>
    </citation>
    <scope>NUCLEOTIDE SEQUENCE</scope>
    <source>
        <tissue evidence="1">Callus</tissue>
    </source>
</reference>
<protein>
    <recommendedName>
        <fullName evidence="4">RNase H type-1 domain-containing protein</fullName>
    </recommendedName>
</protein>
<dbReference type="AlphaFoldDB" id="A0A0R0GBT7"/>
<accession>A0A0R0GBT7</accession>
<gene>
    <name evidence="1" type="ORF">GLYMA_15G193600</name>
</gene>
<dbReference type="Proteomes" id="UP000008827">
    <property type="component" value="Chromosome 15"/>
</dbReference>
<keyword evidence="3" id="KW-1185">Reference proteome</keyword>